<accession>A0A540W701</accession>
<dbReference type="RefSeq" id="WP_181799425.1">
    <property type="nucleotide sequence ID" value="NZ_VIGB01000003.1"/>
</dbReference>
<evidence type="ECO:0000313" key="1">
    <source>
        <dbReference type="EMBL" id="TQF04779.1"/>
    </source>
</evidence>
<reference evidence="1 2" key="1">
    <citation type="submission" date="2019-06" db="EMBL/GenBank/DDBJ databases">
        <title>Description of Kitasatospora acidophila sp. nov. isolated from pine grove soil, and reclassification of Streptomyces novaecaesareae to Kitasatospora novaeceasareae comb. nov.</title>
        <authorList>
            <person name="Kim M.J."/>
        </authorList>
    </citation>
    <scope>NUCLEOTIDE SEQUENCE [LARGE SCALE GENOMIC DNA]</scope>
    <source>
        <strain evidence="1 2">MMS16-CNU292</strain>
    </source>
</reference>
<evidence type="ECO:0000313" key="2">
    <source>
        <dbReference type="Proteomes" id="UP000319103"/>
    </source>
</evidence>
<sequence length="92" mass="10633">MLPSSNRAARDRIEAVVNELDWPDRWGLGVEHQRQRRVLAGILRKAFMPELARMRETEATLARVRRVIRSAPEAGTVPTRKLLDALYGEERR</sequence>
<dbReference type="EMBL" id="VIGB01000003">
    <property type="protein sequence ID" value="TQF04779.1"/>
    <property type="molecule type" value="Genomic_DNA"/>
</dbReference>
<organism evidence="1 2">
    <name type="scientific">Kitasatospora acidiphila</name>
    <dbReference type="NCBI Taxonomy" id="2567942"/>
    <lineage>
        <taxon>Bacteria</taxon>
        <taxon>Bacillati</taxon>
        <taxon>Actinomycetota</taxon>
        <taxon>Actinomycetes</taxon>
        <taxon>Kitasatosporales</taxon>
        <taxon>Streptomycetaceae</taxon>
        <taxon>Kitasatospora</taxon>
    </lineage>
</organism>
<protein>
    <submittedName>
        <fullName evidence="1">Uncharacterized protein</fullName>
    </submittedName>
</protein>
<gene>
    <name evidence="1" type="ORF">E6W39_24315</name>
</gene>
<name>A0A540W701_9ACTN</name>
<dbReference type="Proteomes" id="UP000319103">
    <property type="component" value="Unassembled WGS sequence"/>
</dbReference>
<proteinExistence type="predicted"/>
<dbReference type="AlphaFoldDB" id="A0A540W701"/>
<keyword evidence="2" id="KW-1185">Reference proteome</keyword>
<comment type="caution">
    <text evidence="1">The sequence shown here is derived from an EMBL/GenBank/DDBJ whole genome shotgun (WGS) entry which is preliminary data.</text>
</comment>